<proteinExistence type="predicted"/>
<evidence type="ECO:0000313" key="2">
    <source>
        <dbReference type="Proteomes" id="UP000005573"/>
    </source>
</evidence>
<sequence length="157" mass="17417">MTRFIRRGITKIFFLKTVADPTKGPTRQEIKAGKDITCWPSEISGFTTSSNSVDVPDLCSKFPKKIPGAMSMDDSSMTMYEDLDSEEIETLFPENEEGYIYFMPKGDKPSSKSGELWKVQVASTSRNYTVDEDPATLVVNFTVTESPVKGLAIPPAE</sequence>
<evidence type="ECO:0000313" key="1">
    <source>
        <dbReference type="EMBL" id="EFU79631.1"/>
    </source>
</evidence>
<evidence type="ECO:0008006" key="3">
    <source>
        <dbReference type="Google" id="ProtNLM"/>
    </source>
</evidence>
<dbReference type="InterPro" id="IPR058009">
    <property type="entry name" value="TTP_Phage_16"/>
</dbReference>
<organism evidence="1 2">
    <name type="scientific">Mobiluncus curtisii ATCC 51333</name>
    <dbReference type="NCBI Taxonomy" id="887326"/>
    <lineage>
        <taxon>Bacteria</taxon>
        <taxon>Bacillati</taxon>
        <taxon>Actinomycetota</taxon>
        <taxon>Actinomycetes</taxon>
        <taxon>Actinomycetales</taxon>
        <taxon>Actinomycetaceae</taxon>
        <taxon>Mobiluncus</taxon>
    </lineage>
</organism>
<dbReference type="Pfam" id="PF25595">
    <property type="entry name" value="Phage_TTP_16"/>
    <property type="match status" value="1"/>
</dbReference>
<dbReference type="AlphaFoldDB" id="E6M101"/>
<reference evidence="1 2" key="1">
    <citation type="submission" date="2010-12" db="EMBL/GenBank/DDBJ databases">
        <authorList>
            <person name="Muzny D."/>
            <person name="Qin X."/>
            <person name="Deng J."/>
            <person name="Jiang H."/>
            <person name="Liu Y."/>
            <person name="Qu J."/>
            <person name="Song X.-Z."/>
            <person name="Zhang L."/>
            <person name="Thornton R."/>
            <person name="Coyle M."/>
            <person name="Francisco L."/>
            <person name="Jackson L."/>
            <person name="Javaid M."/>
            <person name="Korchina V."/>
            <person name="Kovar C."/>
            <person name="Mata R."/>
            <person name="Mathew T."/>
            <person name="Ngo R."/>
            <person name="Nguyen L."/>
            <person name="Nguyen N."/>
            <person name="Okwuonu G."/>
            <person name="Ongeri F."/>
            <person name="Pham C."/>
            <person name="Simmons D."/>
            <person name="Wilczek-Boney K."/>
            <person name="Hale W."/>
            <person name="Jakkamsetti A."/>
            <person name="Pham P."/>
            <person name="Ruth R."/>
            <person name="San Lucas F."/>
            <person name="Warren J."/>
            <person name="Zhang J."/>
            <person name="Zhao Z."/>
            <person name="Zhou C."/>
            <person name="Zhu D."/>
            <person name="Lee S."/>
            <person name="Bess C."/>
            <person name="Blankenburg K."/>
            <person name="Forbes L."/>
            <person name="Fu Q."/>
            <person name="Gubbala S."/>
            <person name="Hirani K."/>
            <person name="Jayaseelan J.C."/>
            <person name="Lara F."/>
            <person name="Munidasa M."/>
            <person name="Palculict T."/>
            <person name="Patil S."/>
            <person name="Pu L.-L."/>
            <person name="Saada N."/>
            <person name="Tang L."/>
            <person name="Weissenberger G."/>
            <person name="Zhu Y."/>
            <person name="Hemphill L."/>
            <person name="Shang Y."/>
            <person name="Youmans B."/>
            <person name="Ayvaz T."/>
            <person name="Ross M."/>
            <person name="Santibanez J."/>
            <person name="Aqrawi P."/>
            <person name="Gross S."/>
            <person name="Joshi V."/>
            <person name="Fowler G."/>
            <person name="Nazareth L."/>
            <person name="Reid J."/>
            <person name="Worley K."/>
            <person name="Petrosino J."/>
            <person name="Highlander S."/>
            <person name="Gibbs R."/>
        </authorList>
    </citation>
    <scope>NUCLEOTIDE SEQUENCE [LARGE SCALE GENOMIC DNA]</scope>
    <source>
        <strain evidence="1 2">ATCC 51333</strain>
    </source>
</reference>
<accession>E6M101</accession>
<protein>
    <recommendedName>
        <fullName evidence="3">Phage major tail protein, TP901-1 family</fullName>
    </recommendedName>
</protein>
<dbReference type="Proteomes" id="UP000005573">
    <property type="component" value="Unassembled WGS sequence"/>
</dbReference>
<dbReference type="EMBL" id="AEPY01000011">
    <property type="protein sequence ID" value="EFU79631.1"/>
    <property type="molecule type" value="Genomic_DNA"/>
</dbReference>
<comment type="caution">
    <text evidence="1">The sequence shown here is derived from an EMBL/GenBank/DDBJ whole genome shotgun (WGS) entry which is preliminary data.</text>
</comment>
<dbReference type="HOGENOM" id="CLU_117207_0_0_11"/>
<gene>
    <name evidence="1" type="ORF">HMPREF0388_1734</name>
</gene>
<name>E6M101_9ACTO</name>